<feature type="region of interest" description="Disordered" evidence="1">
    <location>
        <begin position="487"/>
        <end position="546"/>
    </location>
</feature>
<name>A0ABQ7Y2Y6_BRANA</name>
<dbReference type="PANTHER" id="PTHR31286">
    <property type="entry name" value="GLYCINE-RICH CELL WALL STRUCTURAL PROTEIN 1.8-LIKE"/>
    <property type="match status" value="1"/>
</dbReference>
<evidence type="ECO:0000259" key="2">
    <source>
        <dbReference type="Pfam" id="PF14111"/>
    </source>
</evidence>
<feature type="compositionally biased region" description="Basic and acidic residues" evidence="1">
    <location>
        <begin position="385"/>
        <end position="396"/>
    </location>
</feature>
<feature type="compositionally biased region" description="Basic and acidic residues" evidence="1">
    <location>
        <begin position="293"/>
        <end position="302"/>
    </location>
</feature>
<proteinExistence type="predicted"/>
<sequence length="546" mass="62004">MGSSFRMKSSHHADIKGKGISYEDDDAPIKLVDRDDSFVIKELGLTLIGKVLNQKKQNVEKLLQTMPAQWGLAERITANDLGNGKFLFNFSNVEDLNYVMAKGPFHYNFCMFVLVRWEPIVHDDYPWIIPFWVQLIGFPLHLWTDTNLKNIGRRIGYVDTIELTEGRMLIDVDTRRPLKFSRKVEYEGDEVTIEIKYDKLFKHCSICGMLSHEKGYCPSIEALQPSLERSDVFTRVQLPVRQSARDTQGNDRNYHQSSLMKREMYTRNSQEYEARPDMRNRIGESNNNYSRSWGKDRSERSHAGRIIRRKDEFKRSDMYGGGRARTGPYDRNDGRSWRVKPKLNNATDSEQNGNGVANKRNEIVPYEHFLGAGSHDPLISGNDLSSREENKEDTSGTRKLASAIVTPSRVRSSENVTVRGRVDEVPDARLLTFSPQAKSPVDDQIIGALSDIGLVDQQDSGLMDTDANEDDLLGDELMEMEGDALLNAGRANGDEKKKAKHKRLDIRRSAPLGSSSRKFEILRRGSPSKRTARSGKHIVNGGDKTM</sequence>
<dbReference type="InterPro" id="IPR025836">
    <property type="entry name" value="Zn_knuckle_CX2CX4HX4C"/>
</dbReference>
<feature type="compositionally biased region" description="Basic residues" evidence="1">
    <location>
        <begin position="526"/>
        <end position="536"/>
    </location>
</feature>
<feature type="domain" description="Zinc knuckle CX2CX4HX4C" evidence="3">
    <location>
        <begin position="172"/>
        <end position="218"/>
    </location>
</feature>
<evidence type="ECO:0008006" key="6">
    <source>
        <dbReference type="Google" id="ProtNLM"/>
    </source>
</evidence>
<evidence type="ECO:0000313" key="4">
    <source>
        <dbReference type="EMBL" id="KAH0862548.1"/>
    </source>
</evidence>
<protein>
    <recommendedName>
        <fullName evidence="6">DUF4283 domain-containing protein</fullName>
    </recommendedName>
</protein>
<dbReference type="InterPro" id="IPR040256">
    <property type="entry name" value="At4g02000-like"/>
</dbReference>
<keyword evidence="5" id="KW-1185">Reference proteome</keyword>
<dbReference type="Proteomes" id="UP000824890">
    <property type="component" value="Unassembled WGS sequence"/>
</dbReference>
<dbReference type="EMBL" id="JAGKQM010000018">
    <property type="protein sequence ID" value="KAH0862548.1"/>
    <property type="molecule type" value="Genomic_DNA"/>
</dbReference>
<accession>A0ABQ7Y2Y6</accession>
<organism evidence="4 5">
    <name type="scientific">Brassica napus</name>
    <name type="common">Rape</name>
    <dbReference type="NCBI Taxonomy" id="3708"/>
    <lineage>
        <taxon>Eukaryota</taxon>
        <taxon>Viridiplantae</taxon>
        <taxon>Streptophyta</taxon>
        <taxon>Embryophyta</taxon>
        <taxon>Tracheophyta</taxon>
        <taxon>Spermatophyta</taxon>
        <taxon>Magnoliopsida</taxon>
        <taxon>eudicotyledons</taxon>
        <taxon>Gunneridae</taxon>
        <taxon>Pentapetalae</taxon>
        <taxon>rosids</taxon>
        <taxon>malvids</taxon>
        <taxon>Brassicales</taxon>
        <taxon>Brassicaceae</taxon>
        <taxon>Brassiceae</taxon>
        <taxon>Brassica</taxon>
    </lineage>
</organism>
<comment type="caution">
    <text evidence="4">The sequence shown here is derived from an EMBL/GenBank/DDBJ whole genome shotgun (WGS) entry which is preliminary data.</text>
</comment>
<evidence type="ECO:0000256" key="1">
    <source>
        <dbReference type="SAM" id="MobiDB-lite"/>
    </source>
</evidence>
<dbReference type="InterPro" id="IPR025558">
    <property type="entry name" value="DUF4283"/>
</dbReference>
<feature type="compositionally biased region" description="Polar residues" evidence="1">
    <location>
        <begin position="344"/>
        <end position="355"/>
    </location>
</feature>
<feature type="compositionally biased region" description="Basic and acidic residues" evidence="1">
    <location>
        <begin position="268"/>
        <end position="282"/>
    </location>
</feature>
<dbReference type="Pfam" id="PF14111">
    <property type="entry name" value="DUF4283"/>
    <property type="match status" value="1"/>
</dbReference>
<gene>
    <name evidence="4" type="ORF">HID58_079759</name>
</gene>
<dbReference type="PANTHER" id="PTHR31286:SF162">
    <property type="entry name" value="DUF4283 DOMAIN-CONTAINING PROTEIN-RELATED"/>
    <property type="match status" value="1"/>
</dbReference>
<evidence type="ECO:0000313" key="5">
    <source>
        <dbReference type="Proteomes" id="UP000824890"/>
    </source>
</evidence>
<dbReference type="Pfam" id="PF14392">
    <property type="entry name" value="zf-CCHC_4"/>
    <property type="match status" value="1"/>
</dbReference>
<feature type="domain" description="DUF4283" evidence="2">
    <location>
        <begin position="41"/>
        <end position="119"/>
    </location>
</feature>
<reference evidence="4 5" key="1">
    <citation type="submission" date="2021-05" db="EMBL/GenBank/DDBJ databases">
        <title>Genome Assembly of Synthetic Allotetraploid Brassica napus Reveals Homoeologous Exchanges between Subgenomes.</title>
        <authorList>
            <person name="Davis J.T."/>
        </authorList>
    </citation>
    <scope>NUCLEOTIDE SEQUENCE [LARGE SCALE GENOMIC DNA]</scope>
    <source>
        <strain evidence="5">cv. Da-Ae</strain>
        <tissue evidence="4">Seedling</tissue>
    </source>
</reference>
<feature type="region of interest" description="Disordered" evidence="1">
    <location>
        <begin position="268"/>
        <end position="360"/>
    </location>
</feature>
<feature type="region of interest" description="Disordered" evidence="1">
    <location>
        <begin position="372"/>
        <end position="406"/>
    </location>
</feature>
<evidence type="ECO:0000259" key="3">
    <source>
        <dbReference type="Pfam" id="PF14392"/>
    </source>
</evidence>